<proteinExistence type="predicted"/>
<evidence type="ECO:0000313" key="1">
    <source>
        <dbReference type="EMBL" id="GIX94922.1"/>
    </source>
</evidence>
<sequence length="121" mass="14271">MAQLNFLIPVGPQDPEFGDKSPSTYRINRTQTWDRKGHMILPVCLSTFPEPYQPLILWQRRPWSSSFYPRIKINDSRVKHAISRWLVWCSDAVSLFLGLILVHFLQRNRTRSLVIYDLQSL</sequence>
<gene>
    <name evidence="1" type="ORF">CDAR_428281</name>
</gene>
<comment type="caution">
    <text evidence="1">The sequence shown here is derived from an EMBL/GenBank/DDBJ whole genome shotgun (WGS) entry which is preliminary data.</text>
</comment>
<name>A0AAV4PC05_9ARAC</name>
<organism evidence="1 2">
    <name type="scientific">Caerostris darwini</name>
    <dbReference type="NCBI Taxonomy" id="1538125"/>
    <lineage>
        <taxon>Eukaryota</taxon>
        <taxon>Metazoa</taxon>
        <taxon>Ecdysozoa</taxon>
        <taxon>Arthropoda</taxon>
        <taxon>Chelicerata</taxon>
        <taxon>Arachnida</taxon>
        <taxon>Araneae</taxon>
        <taxon>Araneomorphae</taxon>
        <taxon>Entelegynae</taxon>
        <taxon>Araneoidea</taxon>
        <taxon>Araneidae</taxon>
        <taxon>Caerostris</taxon>
    </lineage>
</organism>
<evidence type="ECO:0000313" key="2">
    <source>
        <dbReference type="Proteomes" id="UP001054837"/>
    </source>
</evidence>
<protein>
    <submittedName>
        <fullName evidence="1">Uncharacterized protein</fullName>
    </submittedName>
</protein>
<dbReference type="AlphaFoldDB" id="A0AAV4PC05"/>
<reference evidence="1 2" key="1">
    <citation type="submission" date="2021-06" db="EMBL/GenBank/DDBJ databases">
        <title>Caerostris darwini draft genome.</title>
        <authorList>
            <person name="Kono N."/>
            <person name="Arakawa K."/>
        </authorList>
    </citation>
    <scope>NUCLEOTIDE SEQUENCE [LARGE SCALE GENOMIC DNA]</scope>
</reference>
<dbReference type="EMBL" id="BPLQ01002674">
    <property type="protein sequence ID" value="GIX94922.1"/>
    <property type="molecule type" value="Genomic_DNA"/>
</dbReference>
<keyword evidence="2" id="KW-1185">Reference proteome</keyword>
<dbReference type="Proteomes" id="UP001054837">
    <property type="component" value="Unassembled WGS sequence"/>
</dbReference>
<accession>A0AAV4PC05</accession>